<keyword evidence="2" id="KW-0949">S-adenosyl-L-methionine</keyword>
<gene>
    <name evidence="4" type="ORF">AVDCRST_MAG96-749</name>
</gene>
<dbReference type="GO" id="GO:0051539">
    <property type="term" value="F:4 iron, 4 sulfur cluster binding"/>
    <property type="evidence" value="ECO:0007669"/>
    <property type="project" value="UniProtKB-UniRule"/>
</dbReference>
<dbReference type="InterPro" id="IPR004559">
    <property type="entry name" value="HemW-like"/>
</dbReference>
<keyword evidence="2" id="KW-0479">Metal-binding</keyword>
<name>A0A6J4RVU3_9BACT</name>
<evidence type="ECO:0000313" key="4">
    <source>
        <dbReference type="EMBL" id="CAA9476552.1"/>
    </source>
</evidence>
<sequence length="376" mass="42446">MAGVYIHIPFCRKACHYCNFHFSTSMQLQEGFVNALLQEINLQKNYLSEPVSTIYFGGGTPSVLASANICNIVSRLQKTFIVENNAEITLEANPDDITAEKLAEWKQIGINRLSIGIQSFAEEDLVWMNRAHNAQQAFNCIASSKKAGFNNLTIDLIYGTPTLSDEAWEKNVKTAIELQISHLSCYALTVEPKTALEKLIKQKTLADVDTEKQARHFELLMQWMQEAGYEHYEISNFAKPGFRSKHNSSYWQGKPYVGLGPSAHSFNGSSRQWNVANNALYIQSISKGLVPFEAEVLTSNQQLNEYIMTSLRTMEGISLQKVKQQFGEDRYEYVIKSARPHLNHHHLTVENNHLKTTTKGKLLADGIAADLFLLNH</sequence>
<dbReference type="SUPFAM" id="SSF102114">
    <property type="entry name" value="Radical SAM enzymes"/>
    <property type="match status" value="1"/>
</dbReference>
<dbReference type="Pfam" id="PF06969">
    <property type="entry name" value="HemN_C"/>
    <property type="match status" value="1"/>
</dbReference>
<dbReference type="SFLD" id="SFLDG01065">
    <property type="entry name" value="anaerobic_coproporphyrinogen-I"/>
    <property type="match status" value="1"/>
</dbReference>
<comment type="subcellular location">
    <subcellularLocation>
        <location evidence="2">Cytoplasm</location>
    </subcellularLocation>
</comment>
<reference evidence="4" key="1">
    <citation type="submission" date="2020-02" db="EMBL/GenBank/DDBJ databases">
        <authorList>
            <person name="Meier V. D."/>
        </authorList>
    </citation>
    <scope>NUCLEOTIDE SEQUENCE</scope>
    <source>
        <strain evidence="4">AVDCRST_MAG96</strain>
    </source>
</reference>
<evidence type="ECO:0000259" key="3">
    <source>
        <dbReference type="PROSITE" id="PS51918"/>
    </source>
</evidence>
<dbReference type="GO" id="GO:0006779">
    <property type="term" value="P:porphyrin-containing compound biosynthetic process"/>
    <property type="evidence" value="ECO:0007669"/>
    <property type="project" value="InterPro"/>
</dbReference>
<keyword evidence="2" id="KW-0408">Iron</keyword>
<dbReference type="InterPro" id="IPR023404">
    <property type="entry name" value="rSAM_horseshoe"/>
</dbReference>
<comment type="similarity">
    <text evidence="1">Belongs to the anaerobic coproporphyrinogen-III oxidase family. HemW subfamily.</text>
</comment>
<dbReference type="InterPro" id="IPR058240">
    <property type="entry name" value="rSAM_sf"/>
</dbReference>
<dbReference type="NCBIfam" id="TIGR00539">
    <property type="entry name" value="hemN_rel"/>
    <property type="match status" value="1"/>
</dbReference>
<dbReference type="InterPro" id="IPR034505">
    <property type="entry name" value="Coproporphyrinogen-III_oxidase"/>
</dbReference>
<keyword evidence="2" id="KW-0963">Cytoplasm</keyword>
<dbReference type="InterPro" id="IPR006638">
    <property type="entry name" value="Elp3/MiaA/NifB-like_rSAM"/>
</dbReference>
<dbReference type="InterPro" id="IPR010723">
    <property type="entry name" value="HemN_C"/>
</dbReference>
<dbReference type="SFLD" id="SFLDF00562">
    <property type="entry name" value="HemN-like__clustered_with_heat"/>
    <property type="match status" value="1"/>
</dbReference>
<protein>
    <recommendedName>
        <fullName evidence="2">Heme chaperone HemW</fullName>
    </recommendedName>
</protein>
<dbReference type="SFLD" id="SFLDF00288">
    <property type="entry name" value="HemN-like__clustered_with_nucl"/>
    <property type="match status" value="1"/>
</dbReference>
<dbReference type="InterPro" id="IPR007197">
    <property type="entry name" value="rSAM"/>
</dbReference>
<evidence type="ECO:0000256" key="2">
    <source>
        <dbReference type="RuleBase" id="RU364116"/>
    </source>
</evidence>
<keyword evidence="2" id="KW-0004">4Fe-4S</keyword>
<dbReference type="PROSITE" id="PS51918">
    <property type="entry name" value="RADICAL_SAM"/>
    <property type="match status" value="1"/>
</dbReference>
<dbReference type="AlphaFoldDB" id="A0A6J4RVU3"/>
<accession>A0A6J4RVU3</accession>
<dbReference type="SFLD" id="SFLDS00029">
    <property type="entry name" value="Radical_SAM"/>
    <property type="match status" value="1"/>
</dbReference>
<evidence type="ECO:0000256" key="1">
    <source>
        <dbReference type="ARBA" id="ARBA00006100"/>
    </source>
</evidence>
<dbReference type="GO" id="GO:0004109">
    <property type="term" value="F:coproporphyrinogen oxidase activity"/>
    <property type="evidence" value="ECO:0007669"/>
    <property type="project" value="InterPro"/>
</dbReference>
<dbReference type="Gene3D" id="3.80.30.20">
    <property type="entry name" value="tm_1862 like domain"/>
    <property type="match status" value="1"/>
</dbReference>
<organism evidence="4">
    <name type="scientific">uncultured Segetibacter sp</name>
    <dbReference type="NCBI Taxonomy" id="481133"/>
    <lineage>
        <taxon>Bacteria</taxon>
        <taxon>Pseudomonadati</taxon>
        <taxon>Bacteroidota</taxon>
        <taxon>Chitinophagia</taxon>
        <taxon>Chitinophagales</taxon>
        <taxon>Chitinophagaceae</taxon>
        <taxon>Segetibacter</taxon>
        <taxon>environmental samples</taxon>
    </lineage>
</organism>
<comment type="function">
    <text evidence="2">Probably acts as a heme chaperone, transferring heme to an unknown acceptor. Binds one molecule of heme per monomer, possibly covalently. Binds 1 [4Fe-4S] cluster. The cluster is coordinated with 3 cysteines and an exchangeable S-adenosyl-L-methionine.</text>
</comment>
<dbReference type="EMBL" id="CADCVN010000285">
    <property type="protein sequence ID" value="CAA9476552.1"/>
    <property type="molecule type" value="Genomic_DNA"/>
</dbReference>
<dbReference type="GO" id="GO:0005737">
    <property type="term" value="C:cytoplasm"/>
    <property type="evidence" value="ECO:0007669"/>
    <property type="project" value="UniProtKB-SubCell"/>
</dbReference>
<dbReference type="SMART" id="SM00729">
    <property type="entry name" value="Elp3"/>
    <property type="match status" value="1"/>
</dbReference>
<dbReference type="CDD" id="cd01335">
    <property type="entry name" value="Radical_SAM"/>
    <property type="match status" value="1"/>
</dbReference>
<dbReference type="PANTHER" id="PTHR13932:SF5">
    <property type="entry name" value="RADICAL S-ADENOSYL METHIONINE DOMAIN-CONTAINING PROTEIN 1, MITOCHONDRIAL"/>
    <property type="match status" value="1"/>
</dbReference>
<dbReference type="GO" id="GO:0046872">
    <property type="term" value="F:metal ion binding"/>
    <property type="evidence" value="ECO:0007669"/>
    <property type="project" value="UniProtKB-UniRule"/>
</dbReference>
<feature type="domain" description="Radical SAM core" evidence="3">
    <location>
        <begin position="1"/>
        <end position="230"/>
    </location>
</feature>
<keyword evidence="2" id="KW-0349">Heme</keyword>
<keyword evidence="2" id="KW-0143">Chaperone</keyword>
<dbReference type="Pfam" id="PF04055">
    <property type="entry name" value="Radical_SAM"/>
    <property type="match status" value="1"/>
</dbReference>
<dbReference type="PANTHER" id="PTHR13932">
    <property type="entry name" value="COPROPORPHYRINIGEN III OXIDASE"/>
    <property type="match status" value="1"/>
</dbReference>
<proteinExistence type="inferred from homology"/>
<keyword evidence="2" id="KW-0411">Iron-sulfur</keyword>